<organism evidence="1 2">
    <name type="scientific">Electrophorus voltai</name>
    <dbReference type="NCBI Taxonomy" id="2609070"/>
    <lineage>
        <taxon>Eukaryota</taxon>
        <taxon>Metazoa</taxon>
        <taxon>Chordata</taxon>
        <taxon>Craniata</taxon>
        <taxon>Vertebrata</taxon>
        <taxon>Euteleostomi</taxon>
        <taxon>Actinopterygii</taxon>
        <taxon>Neopterygii</taxon>
        <taxon>Teleostei</taxon>
        <taxon>Ostariophysi</taxon>
        <taxon>Gymnotiformes</taxon>
        <taxon>Gymnotoidei</taxon>
        <taxon>Gymnotidae</taxon>
        <taxon>Electrophorus</taxon>
    </lineage>
</organism>
<proteinExistence type="predicted"/>
<keyword evidence="2" id="KW-1185">Reference proteome</keyword>
<dbReference type="EMBL" id="JAROKS010000025">
    <property type="protein sequence ID" value="KAK1786443.1"/>
    <property type="molecule type" value="Genomic_DNA"/>
</dbReference>
<gene>
    <name evidence="1" type="ORF">P4O66_018133</name>
</gene>
<dbReference type="Proteomes" id="UP001239994">
    <property type="component" value="Unassembled WGS sequence"/>
</dbReference>
<evidence type="ECO:0000313" key="2">
    <source>
        <dbReference type="Proteomes" id="UP001239994"/>
    </source>
</evidence>
<name>A0AAD8YUV3_9TELE</name>
<sequence>MGSADILNSGTSFYFSTKLLFSAHQNFILSRGHKPILPNKSSSYTDFWKIKPPDFSPKLYRSLNLPRIKKKNLNLAKLTDDWAEMSQRTDKMYQIISSKPEQKRTEPPLMASYRSPGSLELKLLFVKSGKHPSIPYKDPKPHNFRPVDEKLPDMVFSIEKDPGNVNFKTQLLGAITGIQSEPNLFQRETLRKLNTFKPAEPKWDASLMLPRSPWPPKSASYTRHQRRRGVYSALMDRVEEKLSSTCIKEQYQQCDVEVGRWNEVKVLSNGSLANLANESACE</sequence>
<dbReference type="AlphaFoldDB" id="A0AAD8YUV3"/>
<protein>
    <submittedName>
        <fullName evidence="1">Uncharacterized protein</fullName>
    </submittedName>
</protein>
<comment type="caution">
    <text evidence="1">The sequence shown here is derived from an EMBL/GenBank/DDBJ whole genome shotgun (WGS) entry which is preliminary data.</text>
</comment>
<evidence type="ECO:0000313" key="1">
    <source>
        <dbReference type="EMBL" id="KAK1786443.1"/>
    </source>
</evidence>
<accession>A0AAD8YUV3</accession>
<reference evidence="1" key="1">
    <citation type="submission" date="2023-03" db="EMBL/GenBank/DDBJ databases">
        <title>Electrophorus voltai genome.</title>
        <authorList>
            <person name="Bian C."/>
        </authorList>
    </citation>
    <scope>NUCLEOTIDE SEQUENCE</scope>
    <source>
        <strain evidence="1">CB-2022</strain>
        <tissue evidence="1">Muscle</tissue>
    </source>
</reference>